<feature type="transmembrane region" description="Helical" evidence="3">
    <location>
        <begin position="1322"/>
        <end position="1345"/>
    </location>
</feature>
<feature type="region of interest" description="Disordered" evidence="2">
    <location>
        <begin position="1156"/>
        <end position="1182"/>
    </location>
</feature>
<feature type="domain" description="Right handed beta helix" evidence="4">
    <location>
        <begin position="127"/>
        <end position="248"/>
    </location>
</feature>
<dbReference type="SMART" id="SM00710">
    <property type="entry name" value="PbH1"/>
    <property type="match status" value="13"/>
</dbReference>
<dbReference type="Gene3D" id="2.160.20.10">
    <property type="entry name" value="Single-stranded right-handed beta-helix, Pectin lyase-like"/>
    <property type="match status" value="3"/>
</dbReference>
<dbReference type="Gene3D" id="2.60.40.10">
    <property type="entry name" value="Immunoglobulins"/>
    <property type="match status" value="1"/>
</dbReference>
<proteinExistence type="predicted"/>
<dbReference type="KEGG" id="dmm:dnm_018790"/>
<evidence type="ECO:0000256" key="1">
    <source>
        <dbReference type="SAM" id="Coils"/>
    </source>
</evidence>
<sequence length="1509" mass="163943">MRRNIEKATMILIIMFSIFLTPLPILATDVGGIIDADVIWTSDKSPYNVTGNILIKENVKLEIEPGVIIRFKTVPIESFGYYIRVDGTLTARGNAENPIIFTAENIDHPWGFIAFTDTSTDWDETASGGCVLSHCIVEYGGNSQDSASVLCVSASPLIKNNIIRHNIGDGIRSAGGFQKIISNLIHNNRTGINISCQGALIEDNYITDNNQGIYLGSSTYQIEIKNNTIISSSSEVYGNCMSINLHYNSDASANQTAAEAATEAEAAVTAAEAAIEAADQAKAAIAEAADDEAYWAAVAASSEASANASAAAAAANKAIQAANAAAEAAADAAGKMTAKISVYKNHIQTSGGNAIAIAEHTPNANYELSFTENNIENAEGNLSVYVYDWKDENPQPLDMSNNWWGTTETREIDDLIFDFNNNFYFPQVQYQPLATEAIPDTGSDISYSETDEGPDSQWVISEDTIWTAQENPHIITGNVLVKENVTLEIEPGVVVQFKTDPIPSVGYYIRVDGILFARGNEDNPILFTTEDASHAWGCIAFTDTSADWDEASSAGSVLSHCIIEYAGNTQTEGALDFGSAAIRCFSASPLIENNIIRHSAGDGIRAYGGFQKIISNLIHDNANFAINISSQGRVENNYITNNGLGIYLSSGQGKIEIKNNTIESDSPEFYGSCLSINLYRHDNASEIRIYRNLMQSRAGNAIAITEQNMNANYELSLTENNIENAEGNLAVYLYNWKTENPESLDMTNNWWGSTEINNISQMIYDSKNDFYLPQVKYQPMATEDISGTGSDISYAETDEDPDSPWVISEDTVWTAEENPHMITGNVWIRENVTLEIKPGAEVKFKTAPVPSVGYYIKVDGTLNAHGTEDNPILFTAEEPESPWGCIAFRDTSTDWDEASSAGSVLSHCIIEYAGNTQTEGALEFGSAAVRCFSASPLIENNLIRYSAGDGIVTYGGFQKIMSNRIHNSNHAIILLPDASSSQTGTWEETESSVIANNYLMNNAQGIYLRSINGKKIEVRNNTIISASPEIYGSCISVNLFPHAEASKIEIYKNQIQSHAGNAIAITEGEPDANYELSLTENTIENSEGNLSVYLYNWQTENPGIVNMADNWWGTTQPEEIDLMIYDSKNDFYLPRISYHPIAAEEISDTGSDLSYPPIANAGADQPSDSGQPIDWDTSVTLDGSDTFDPDDTMSYQWTQTGGPQITLNDSASVNPGFVAPPVDPDENVLTFQLIVRDTLGFYDTDEVSVTINEVGKNVEQDKGQCFITSSAGGFSSGSVSVPAFILFSIMIVFSGVHKEMIISLSKLQGSQIRKGKKNMQQLIAFIFILGSLFFLSSSAIAAGYLSGGVGAGGSAGDIAFTLEGGATEVEIGNKTYLIAGGIPIIAHGYDVEFDTDQPCPHGGECVGAGDGNEGTELGLFAKTGIESIYPGMYLSVLLGVTRVTEIEISRKDFSNDKARYYKESSEKKNYALYGVGVSYFKEVLDEWQLCFQLDLDNRRGITAGIGFYW</sequence>
<keyword evidence="3" id="KW-0472">Membrane</keyword>
<keyword evidence="3" id="KW-0812">Transmembrane</keyword>
<dbReference type="SUPFAM" id="SSF51126">
    <property type="entry name" value="Pectin lyase-like"/>
    <property type="match status" value="3"/>
</dbReference>
<evidence type="ECO:0000259" key="4">
    <source>
        <dbReference type="Pfam" id="PF13229"/>
    </source>
</evidence>
<feature type="domain" description="Right handed beta helix" evidence="4">
    <location>
        <begin position="553"/>
        <end position="662"/>
    </location>
</feature>
<organism evidence="5 6">
    <name type="scientific">Desulfonema magnum</name>
    <dbReference type="NCBI Taxonomy" id="45655"/>
    <lineage>
        <taxon>Bacteria</taxon>
        <taxon>Pseudomonadati</taxon>
        <taxon>Thermodesulfobacteriota</taxon>
        <taxon>Desulfobacteria</taxon>
        <taxon>Desulfobacterales</taxon>
        <taxon>Desulfococcaceae</taxon>
        <taxon>Desulfonema</taxon>
    </lineage>
</organism>
<keyword evidence="1" id="KW-0175">Coiled coil</keyword>
<keyword evidence="6" id="KW-1185">Reference proteome</keyword>
<name>A0A975BHJ6_9BACT</name>
<keyword evidence="3" id="KW-1133">Transmembrane helix</keyword>
<dbReference type="Pfam" id="PF22352">
    <property type="entry name" value="K319L-like_PKD"/>
    <property type="match status" value="1"/>
</dbReference>
<dbReference type="RefSeq" id="WP_207681745.1">
    <property type="nucleotide sequence ID" value="NZ_CP061800.1"/>
</dbReference>
<dbReference type="Proteomes" id="UP000663722">
    <property type="component" value="Chromosome"/>
</dbReference>
<feature type="coiled-coil region" evidence="1">
    <location>
        <begin position="261"/>
        <end position="291"/>
    </location>
</feature>
<dbReference type="InterPro" id="IPR013783">
    <property type="entry name" value="Ig-like_fold"/>
</dbReference>
<dbReference type="InterPro" id="IPR039448">
    <property type="entry name" value="Beta_helix"/>
</dbReference>
<evidence type="ECO:0000256" key="3">
    <source>
        <dbReference type="SAM" id="Phobius"/>
    </source>
</evidence>
<dbReference type="InterPro" id="IPR012334">
    <property type="entry name" value="Pectin_lyas_fold"/>
</dbReference>
<protein>
    <submittedName>
        <fullName evidence="5">Helix domain-containing protein</fullName>
    </submittedName>
</protein>
<feature type="transmembrane region" description="Helical" evidence="3">
    <location>
        <begin position="1274"/>
        <end position="1296"/>
    </location>
</feature>
<gene>
    <name evidence="5" type="ORF">dnm_018790</name>
</gene>
<dbReference type="InterPro" id="IPR006626">
    <property type="entry name" value="PbH1"/>
</dbReference>
<accession>A0A975BHJ6</accession>
<dbReference type="InterPro" id="IPR011050">
    <property type="entry name" value="Pectin_lyase_fold/virulence"/>
</dbReference>
<dbReference type="EMBL" id="CP061800">
    <property type="protein sequence ID" value="QTA85864.1"/>
    <property type="molecule type" value="Genomic_DNA"/>
</dbReference>
<evidence type="ECO:0000256" key="2">
    <source>
        <dbReference type="SAM" id="MobiDB-lite"/>
    </source>
</evidence>
<evidence type="ECO:0000313" key="5">
    <source>
        <dbReference type="EMBL" id="QTA85864.1"/>
    </source>
</evidence>
<reference evidence="5" key="1">
    <citation type="journal article" date="2021" name="Microb. Physiol.">
        <title>Proteogenomic Insights into the Physiology of Marine, Sulfate-Reducing, Filamentous Desulfonema limicola and Desulfonema magnum.</title>
        <authorList>
            <person name="Schnaars V."/>
            <person name="Wohlbrand L."/>
            <person name="Scheve S."/>
            <person name="Hinrichs C."/>
            <person name="Reinhardt R."/>
            <person name="Rabus R."/>
        </authorList>
    </citation>
    <scope>NUCLEOTIDE SEQUENCE</scope>
    <source>
        <strain evidence="5">4be13</strain>
    </source>
</reference>
<feature type="domain" description="Right handed beta helix" evidence="4">
    <location>
        <begin position="933"/>
        <end position="1077"/>
    </location>
</feature>
<dbReference type="Pfam" id="PF13229">
    <property type="entry name" value="Beta_helix"/>
    <property type="match status" value="3"/>
</dbReference>
<evidence type="ECO:0000313" key="6">
    <source>
        <dbReference type="Proteomes" id="UP000663722"/>
    </source>
</evidence>